<accession>A0A9R0JPP6</accession>
<sequence length="444" mass="52137">MKLSSAINSKCKSMRIGTIFCCIILLFLYQNNQNLKISATKNTIIVFTPLNQTKKSPISSMILAPPKPSILSTFTPPPPYLNPINRVRVANPNVSVYKPGKDNVGENKKCDMFDGKWVYKPEEFGKYDHIKCPFIEEKMSCRKNGRPDLDYEKWRWEPNHCHIPLFNGREMLKRLRNKRVIIVGDSLNRNMWESLSCLLYTSVPRSRRMRIQVHSKFRDYKVLKAKDYNTTVEFHWSPLLIKFDENHKSGKKVLVLDKLSSNSKLWKGADVMVFNSGHWWTHKGKFRTKSCRWDLFQYKGQLMEKMATHRAYDKGMKTWAKWIQENVDPVKTTVFFRSISTNHNVGKGWCYNSTRPVTDELYENAFPKLMANVIESLITKMNKPKVNYLNITKLSKYRNDAHPSIYRNKKWKIFPTQYADCSHWCLPGLPDTWNRLLYASLFFT</sequence>
<evidence type="ECO:0000256" key="5">
    <source>
        <dbReference type="ARBA" id="ARBA00022989"/>
    </source>
</evidence>
<dbReference type="InterPro" id="IPR026057">
    <property type="entry name" value="TBL_C"/>
</dbReference>
<evidence type="ECO:0000256" key="2">
    <source>
        <dbReference type="ARBA" id="ARBA00007727"/>
    </source>
</evidence>
<keyword evidence="4" id="KW-0735">Signal-anchor</keyword>
<dbReference type="AlphaFoldDB" id="A0A9R0JPP6"/>
<keyword evidence="5 7" id="KW-1133">Transmembrane helix</keyword>
<dbReference type="PANTHER" id="PTHR32285:SF38">
    <property type="entry name" value="OS01G0614300 PROTEIN"/>
    <property type="match status" value="1"/>
</dbReference>
<reference evidence="10" key="1">
    <citation type="journal article" date="2021" name="Nat. Commun.">
        <title>Genomic analyses provide insights into spinach domestication and the genetic basis of agronomic traits.</title>
        <authorList>
            <person name="Cai X."/>
            <person name="Sun X."/>
            <person name="Xu C."/>
            <person name="Sun H."/>
            <person name="Wang X."/>
            <person name="Ge C."/>
            <person name="Zhang Z."/>
            <person name="Wang Q."/>
            <person name="Fei Z."/>
            <person name="Jiao C."/>
            <person name="Wang Q."/>
        </authorList>
    </citation>
    <scope>NUCLEOTIDE SEQUENCE [LARGE SCALE GENOMIC DNA]</scope>
    <source>
        <strain evidence="10">cv. Varoflay</strain>
    </source>
</reference>
<proteinExistence type="inferred from homology"/>
<dbReference type="KEGG" id="soe:110782650"/>
<gene>
    <name evidence="11" type="primary">LOC110782650</name>
</gene>
<keyword evidence="10" id="KW-1185">Reference proteome</keyword>
<comment type="subcellular location">
    <subcellularLocation>
        <location evidence="1">Membrane</location>
        <topology evidence="1">Single-pass membrane protein</topology>
    </subcellularLocation>
</comment>
<organism evidence="10 11">
    <name type="scientific">Spinacia oleracea</name>
    <name type="common">Spinach</name>
    <dbReference type="NCBI Taxonomy" id="3562"/>
    <lineage>
        <taxon>Eukaryota</taxon>
        <taxon>Viridiplantae</taxon>
        <taxon>Streptophyta</taxon>
        <taxon>Embryophyta</taxon>
        <taxon>Tracheophyta</taxon>
        <taxon>Spermatophyta</taxon>
        <taxon>Magnoliopsida</taxon>
        <taxon>eudicotyledons</taxon>
        <taxon>Gunneridae</taxon>
        <taxon>Pentapetalae</taxon>
        <taxon>Caryophyllales</taxon>
        <taxon>Chenopodiaceae</taxon>
        <taxon>Chenopodioideae</taxon>
        <taxon>Anserineae</taxon>
        <taxon>Spinacia</taxon>
    </lineage>
</organism>
<dbReference type="RefSeq" id="XP_021842530.1">
    <property type="nucleotide sequence ID" value="XM_021986838.2"/>
</dbReference>
<keyword evidence="6 7" id="KW-0472">Membrane</keyword>
<dbReference type="InterPro" id="IPR029962">
    <property type="entry name" value="TBL"/>
</dbReference>
<dbReference type="Pfam" id="PF13839">
    <property type="entry name" value="PC-Esterase"/>
    <property type="match status" value="1"/>
</dbReference>
<evidence type="ECO:0000313" key="11">
    <source>
        <dbReference type="RefSeq" id="XP_021842530.1"/>
    </source>
</evidence>
<dbReference type="InterPro" id="IPR025846">
    <property type="entry name" value="TBL_N"/>
</dbReference>
<evidence type="ECO:0000256" key="7">
    <source>
        <dbReference type="SAM" id="Phobius"/>
    </source>
</evidence>
<evidence type="ECO:0000313" key="10">
    <source>
        <dbReference type="Proteomes" id="UP000813463"/>
    </source>
</evidence>
<feature type="domain" description="Trichome birefringence-like C-terminal" evidence="8">
    <location>
        <begin position="163"/>
        <end position="439"/>
    </location>
</feature>
<evidence type="ECO:0000256" key="6">
    <source>
        <dbReference type="ARBA" id="ARBA00023136"/>
    </source>
</evidence>
<dbReference type="PANTHER" id="PTHR32285">
    <property type="entry name" value="PROTEIN TRICHOME BIREFRINGENCE-LIKE 9-RELATED"/>
    <property type="match status" value="1"/>
</dbReference>
<feature type="transmembrane region" description="Helical" evidence="7">
    <location>
        <begin position="12"/>
        <end position="29"/>
    </location>
</feature>
<dbReference type="Proteomes" id="UP000813463">
    <property type="component" value="Chromosome 4"/>
</dbReference>
<dbReference type="GeneID" id="110782650"/>
<dbReference type="OrthoDB" id="737117at2759"/>
<evidence type="ECO:0000259" key="9">
    <source>
        <dbReference type="Pfam" id="PF14416"/>
    </source>
</evidence>
<evidence type="ECO:0000259" key="8">
    <source>
        <dbReference type="Pfam" id="PF13839"/>
    </source>
</evidence>
<dbReference type="GO" id="GO:0005794">
    <property type="term" value="C:Golgi apparatus"/>
    <property type="evidence" value="ECO:0000318"/>
    <property type="project" value="GO_Central"/>
</dbReference>
<evidence type="ECO:0000256" key="1">
    <source>
        <dbReference type="ARBA" id="ARBA00004167"/>
    </source>
</evidence>
<protein>
    <submittedName>
        <fullName evidence="11">Protein trichome birefringence-like 40 isoform X1</fullName>
    </submittedName>
</protein>
<comment type="similarity">
    <text evidence="2">Belongs to the PC-esterase family. TBL subfamily.</text>
</comment>
<keyword evidence="3 7" id="KW-0812">Transmembrane</keyword>
<evidence type="ECO:0000256" key="3">
    <source>
        <dbReference type="ARBA" id="ARBA00022692"/>
    </source>
</evidence>
<dbReference type="GO" id="GO:0016413">
    <property type="term" value="F:O-acetyltransferase activity"/>
    <property type="evidence" value="ECO:0000318"/>
    <property type="project" value="GO_Central"/>
</dbReference>
<dbReference type="GO" id="GO:0016020">
    <property type="term" value="C:membrane"/>
    <property type="evidence" value="ECO:0007669"/>
    <property type="project" value="UniProtKB-SubCell"/>
</dbReference>
<name>A0A9R0JPP6_SPIOL</name>
<evidence type="ECO:0000256" key="4">
    <source>
        <dbReference type="ARBA" id="ARBA00022968"/>
    </source>
</evidence>
<reference evidence="11" key="2">
    <citation type="submission" date="2025-08" db="UniProtKB">
        <authorList>
            <consortium name="RefSeq"/>
        </authorList>
    </citation>
    <scope>IDENTIFICATION</scope>
    <source>
        <tissue evidence="11">Leaf</tissue>
    </source>
</reference>
<dbReference type="Pfam" id="PF14416">
    <property type="entry name" value="PMR5N"/>
    <property type="match status" value="1"/>
</dbReference>
<feature type="domain" description="Trichome birefringence-like N-terminal" evidence="9">
    <location>
        <begin position="108"/>
        <end position="162"/>
    </location>
</feature>